<keyword evidence="2" id="KW-1185">Reference proteome</keyword>
<evidence type="ECO:0000313" key="1">
    <source>
        <dbReference type="EMBL" id="KDR73324.1"/>
    </source>
</evidence>
<proteinExistence type="predicted"/>
<dbReference type="InterPro" id="IPR032675">
    <property type="entry name" value="LRR_dom_sf"/>
</dbReference>
<dbReference type="Proteomes" id="UP000027222">
    <property type="component" value="Unassembled WGS sequence"/>
</dbReference>
<sequence>MDTLPTELHAYIFQSACSNEGVTIRALNTVSKYFCEVSRPYLYRNISISGPSQITRLLDRLQNTPIHLRHIHHLFLSDVLDTQHAIRLSDIERSSITRIITLSSPTLRTFSLVASSPFSSTSLIACVFRTSFPHLQSLTISGFYPFPSSAGRFPSLTHLHLEGNRNPQGLFQMSALEDAFPSLAELKVSGLGAAGAFLVEVEEALAGGEIYDGHSDCMTATRLPPSVRRLIIQAGPEPSPSASLVSRETAAMKDFVMIKRLVALKSRKISSDHGVELSILDRSVALTSVNELREGWLRRLTLET</sequence>
<dbReference type="STRING" id="685588.A0A067T061"/>
<dbReference type="SUPFAM" id="SSF52047">
    <property type="entry name" value="RNI-like"/>
    <property type="match status" value="1"/>
</dbReference>
<protein>
    <recommendedName>
        <fullName evidence="3">F-box domain-containing protein</fullName>
    </recommendedName>
</protein>
<dbReference type="EMBL" id="KL142386">
    <property type="protein sequence ID" value="KDR73324.1"/>
    <property type="molecule type" value="Genomic_DNA"/>
</dbReference>
<dbReference type="Gene3D" id="3.80.10.10">
    <property type="entry name" value="Ribonuclease Inhibitor"/>
    <property type="match status" value="1"/>
</dbReference>
<evidence type="ECO:0000313" key="2">
    <source>
        <dbReference type="Proteomes" id="UP000027222"/>
    </source>
</evidence>
<accession>A0A067T061</accession>
<dbReference type="AlphaFoldDB" id="A0A067T061"/>
<reference evidence="2" key="1">
    <citation type="journal article" date="2014" name="Proc. Natl. Acad. Sci. U.S.A.">
        <title>Extensive sampling of basidiomycete genomes demonstrates inadequacy of the white-rot/brown-rot paradigm for wood decay fungi.</title>
        <authorList>
            <person name="Riley R."/>
            <person name="Salamov A.A."/>
            <person name="Brown D.W."/>
            <person name="Nagy L.G."/>
            <person name="Floudas D."/>
            <person name="Held B.W."/>
            <person name="Levasseur A."/>
            <person name="Lombard V."/>
            <person name="Morin E."/>
            <person name="Otillar R."/>
            <person name="Lindquist E.A."/>
            <person name="Sun H."/>
            <person name="LaButti K.M."/>
            <person name="Schmutz J."/>
            <person name="Jabbour D."/>
            <person name="Luo H."/>
            <person name="Baker S.E."/>
            <person name="Pisabarro A.G."/>
            <person name="Walton J.D."/>
            <person name="Blanchette R.A."/>
            <person name="Henrissat B."/>
            <person name="Martin F."/>
            <person name="Cullen D."/>
            <person name="Hibbett D.S."/>
            <person name="Grigoriev I.V."/>
        </authorList>
    </citation>
    <scope>NUCLEOTIDE SEQUENCE [LARGE SCALE GENOMIC DNA]</scope>
    <source>
        <strain evidence="2">CBS 339.88</strain>
    </source>
</reference>
<dbReference type="HOGENOM" id="CLU_041942_0_1_1"/>
<evidence type="ECO:0008006" key="3">
    <source>
        <dbReference type="Google" id="ProtNLM"/>
    </source>
</evidence>
<gene>
    <name evidence="1" type="ORF">GALMADRAFT_251945</name>
</gene>
<organism evidence="1 2">
    <name type="scientific">Galerina marginata (strain CBS 339.88)</name>
    <dbReference type="NCBI Taxonomy" id="685588"/>
    <lineage>
        <taxon>Eukaryota</taxon>
        <taxon>Fungi</taxon>
        <taxon>Dikarya</taxon>
        <taxon>Basidiomycota</taxon>
        <taxon>Agaricomycotina</taxon>
        <taxon>Agaricomycetes</taxon>
        <taxon>Agaricomycetidae</taxon>
        <taxon>Agaricales</taxon>
        <taxon>Agaricineae</taxon>
        <taxon>Strophariaceae</taxon>
        <taxon>Galerina</taxon>
    </lineage>
</organism>
<name>A0A067T061_GALM3</name>
<dbReference type="OrthoDB" id="3256367at2759"/>